<keyword evidence="2" id="KW-1185">Reference proteome</keyword>
<dbReference type="RefSeq" id="WP_160798478.1">
    <property type="nucleotide sequence ID" value="NZ_CANMWR010000009.1"/>
</dbReference>
<organism evidence="1 2">
    <name type="scientific">Shewanella insulae</name>
    <dbReference type="NCBI Taxonomy" id="2681496"/>
    <lineage>
        <taxon>Bacteria</taxon>
        <taxon>Pseudomonadati</taxon>
        <taxon>Pseudomonadota</taxon>
        <taxon>Gammaproteobacteria</taxon>
        <taxon>Alteromonadales</taxon>
        <taxon>Shewanellaceae</taxon>
        <taxon>Shewanella</taxon>
    </lineage>
</organism>
<gene>
    <name evidence="1" type="ORF">GNT65_17480</name>
</gene>
<dbReference type="PANTHER" id="PTHR37805">
    <property type="entry name" value="CYTOPLASMIC PROTEIN-RELATED"/>
    <property type="match status" value="1"/>
</dbReference>
<name>A0A6L7I246_9GAMM</name>
<proteinExistence type="predicted"/>
<dbReference type="PANTHER" id="PTHR37805:SF1">
    <property type="entry name" value="CYTOPLASMIC PROTEIN"/>
    <property type="match status" value="1"/>
</dbReference>
<sequence>MINNDILRRLRFVFDYKNAKMIKIFAKVKHEMSQEVLLNMLKKEAEEGYKPCNDKTLCLFLDGLIIEKRGLRDGAEIPTPVSQLNNNLIFKKLRIALEMREEDIIETLALADFRMTSSELGALFRKPGHKHFKECGDQVLRNFLMGLSIKYRGK</sequence>
<evidence type="ECO:0000313" key="1">
    <source>
        <dbReference type="EMBL" id="MXR70453.1"/>
    </source>
</evidence>
<dbReference type="Pfam" id="PF07308">
    <property type="entry name" value="DUF1456"/>
    <property type="match status" value="2"/>
</dbReference>
<reference evidence="1 2" key="1">
    <citation type="submission" date="2019-12" db="EMBL/GenBank/DDBJ databases">
        <title>Shewanella insulae sp. nov., isolated from a tidal flat.</title>
        <authorList>
            <person name="Yoon J.-H."/>
        </authorList>
    </citation>
    <scope>NUCLEOTIDE SEQUENCE [LARGE SCALE GENOMIC DNA]</scope>
    <source>
        <strain evidence="1 2">JBTF-M18</strain>
    </source>
</reference>
<evidence type="ECO:0000313" key="2">
    <source>
        <dbReference type="Proteomes" id="UP000474778"/>
    </source>
</evidence>
<dbReference type="Proteomes" id="UP000474778">
    <property type="component" value="Unassembled WGS sequence"/>
</dbReference>
<accession>A0A6L7I246</accession>
<protein>
    <submittedName>
        <fullName evidence="1">DUF1456 family protein</fullName>
    </submittedName>
</protein>
<dbReference type="InterPro" id="IPR009921">
    <property type="entry name" value="YehS-like"/>
</dbReference>
<comment type="caution">
    <text evidence="1">The sequence shown here is derived from an EMBL/GenBank/DDBJ whole genome shotgun (WGS) entry which is preliminary data.</text>
</comment>
<dbReference type="AlphaFoldDB" id="A0A6L7I246"/>
<dbReference type="EMBL" id="WRPA01000019">
    <property type="protein sequence ID" value="MXR70453.1"/>
    <property type="molecule type" value="Genomic_DNA"/>
</dbReference>